<keyword evidence="2" id="KW-1185">Reference proteome</keyword>
<evidence type="ECO:0000313" key="1">
    <source>
        <dbReference type="EMBL" id="KAF4963093.1"/>
    </source>
</evidence>
<reference evidence="1" key="1">
    <citation type="journal article" date="2020" name="BMC Genomics">
        <title>Correction to: Identification and distribution of gene clusters required for synthesis of sphingolipid metabolism inhibitors in diverse species of the filamentous fungus Fusarium.</title>
        <authorList>
            <person name="Kim H.S."/>
            <person name="Lohmar J.M."/>
            <person name="Busman M."/>
            <person name="Brown D.W."/>
            <person name="Naumann T.A."/>
            <person name="Divon H.H."/>
            <person name="Lysoe E."/>
            <person name="Uhlig S."/>
            <person name="Proctor R.H."/>
        </authorList>
    </citation>
    <scope>NUCLEOTIDE SEQUENCE</scope>
    <source>
        <strain evidence="1">NRRL 20472</strain>
    </source>
</reference>
<name>A0A8H4X5X3_9HYPO</name>
<dbReference type="EMBL" id="JABEXW010000496">
    <property type="protein sequence ID" value="KAF4963093.1"/>
    <property type="molecule type" value="Genomic_DNA"/>
</dbReference>
<proteinExistence type="predicted"/>
<dbReference type="AlphaFoldDB" id="A0A8H4X5X3"/>
<accession>A0A8H4X5X3</accession>
<organism evidence="1 2">
    <name type="scientific">Fusarium sarcochroum</name>
    <dbReference type="NCBI Taxonomy" id="1208366"/>
    <lineage>
        <taxon>Eukaryota</taxon>
        <taxon>Fungi</taxon>
        <taxon>Dikarya</taxon>
        <taxon>Ascomycota</taxon>
        <taxon>Pezizomycotina</taxon>
        <taxon>Sordariomycetes</taxon>
        <taxon>Hypocreomycetidae</taxon>
        <taxon>Hypocreales</taxon>
        <taxon>Nectriaceae</taxon>
        <taxon>Fusarium</taxon>
        <taxon>Fusarium lateritium species complex</taxon>
    </lineage>
</organism>
<protein>
    <submittedName>
        <fullName evidence="1">Uncharacterized protein</fullName>
    </submittedName>
</protein>
<evidence type="ECO:0000313" key="2">
    <source>
        <dbReference type="Proteomes" id="UP000622797"/>
    </source>
</evidence>
<comment type="caution">
    <text evidence="1">The sequence shown here is derived from an EMBL/GenBank/DDBJ whole genome shotgun (WGS) entry which is preliminary data.</text>
</comment>
<reference evidence="1" key="2">
    <citation type="submission" date="2020-05" db="EMBL/GenBank/DDBJ databases">
        <authorList>
            <person name="Kim H.-S."/>
            <person name="Proctor R.H."/>
            <person name="Brown D.W."/>
        </authorList>
    </citation>
    <scope>NUCLEOTIDE SEQUENCE</scope>
    <source>
        <strain evidence="1">NRRL 20472</strain>
    </source>
</reference>
<dbReference type="Proteomes" id="UP000622797">
    <property type="component" value="Unassembled WGS sequence"/>
</dbReference>
<gene>
    <name evidence="1" type="ORF">FSARC_8866</name>
</gene>
<sequence length="343" mass="38613">MPGPADHVFHNSIVARNIVSHLTGKDAVAATYVTRELWISGSLWRKHIESLLGLPYNTYTSTSNPPHYARAVYRRLCQTINKVGLERVPVSRLYDIGEPESSDHLVFSKSGTILLFRLLAEEHETDIHFLDQGGLRLLHKSTDIVPIGMCIKDTYCTGREAGFMVTRRIKDWSLVARSENKSDEFHKPPQEWIPHDMCLLRLYRKGALQGNVEICTVKGESLALLQHSMVDGVKSLADGQLLTFSNSEIKIWDINSRSCLATSEFKDICQVDESGGFLIVRLSDDTYGQTVDGGPTPKVFVHHFAYRNGWRTFSDGTHVAYEDDELAVFVPNLTDPEVNLIRP</sequence>